<evidence type="ECO:0000313" key="3">
    <source>
        <dbReference type="Proteomes" id="UP000325763"/>
    </source>
</evidence>
<reference evidence="2 3" key="1">
    <citation type="submission" date="2017-09" db="EMBL/GenBank/DDBJ databases">
        <title>Streptomyces genome completion.</title>
        <authorList>
            <person name="Lee N."/>
            <person name="Cho B.-K."/>
        </authorList>
    </citation>
    <scope>NUCLEOTIDE SEQUENCE [LARGE SCALE GENOMIC DNA]</scope>
    <source>
        <strain evidence="2 3">ATCC 14899</strain>
    </source>
</reference>
<dbReference type="InterPro" id="IPR029058">
    <property type="entry name" value="AB_hydrolase_fold"/>
</dbReference>
<evidence type="ECO:0000259" key="1">
    <source>
        <dbReference type="Pfam" id="PF12697"/>
    </source>
</evidence>
<dbReference type="InterPro" id="IPR050266">
    <property type="entry name" value="AB_hydrolase_sf"/>
</dbReference>
<organism evidence="2 3">
    <name type="scientific">Streptomyces nodosus</name>
    <dbReference type="NCBI Taxonomy" id="40318"/>
    <lineage>
        <taxon>Bacteria</taxon>
        <taxon>Bacillati</taxon>
        <taxon>Actinomycetota</taxon>
        <taxon>Actinomycetes</taxon>
        <taxon>Kitasatosporales</taxon>
        <taxon>Streptomycetaceae</taxon>
        <taxon>Streptomyces</taxon>
    </lineage>
</organism>
<name>A0A5P2WBY5_9ACTN</name>
<keyword evidence="2" id="KW-0378">Hydrolase</keyword>
<feature type="domain" description="AB hydrolase-1" evidence="1">
    <location>
        <begin position="111"/>
        <end position="335"/>
    </location>
</feature>
<dbReference type="GO" id="GO:0016020">
    <property type="term" value="C:membrane"/>
    <property type="evidence" value="ECO:0007669"/>
    <property type="project" value="TreeGrafter"/>
</dbReference>
<dbReference type="SUPFAM" id="SSF53474">
    <property type="entry name" value="alpha/beta-Hydrolases"/>
    <property type="match status" value="1"/>
</dbReference>
<dbReference type="PANTHER" id="PTHR43798:SF33">
    <property type="entry name" value="HYDROLASE, PUTATIVE (AFU_ORTHOLOGUE AFUA_2G14860)-RELATED"/>
    <property type="match status" value="1"/>
</dbReference>
<sequence length="347" mass="38528">MGRHLRPSVVGSRSGFFYGTAVPSSWYGRITKNRTLRRHAVSAPTTRPSPRRDIGHYVNDSLRDRYFAACDALYAKGAPARFETDVETSFGTTHVYRYGPTDPADESRTAIVLIHGAGGCSAQWYPNTPGLSAERPVYALDTPGDPGRSVHREPMWQPERAAQWLDEALDALGLDRVHLVGSSYGGWLVLNQAHHRPGRLASVTLLDPGGLEKVGLRFFAWIFVSLFATFAPAALRPRLASWLEQPVIVVPELRAWVKASVRAFRIRRPSPLPLTEDELRTITAPLHLVLGKRSLLVHPKRQLERVPRLIPGARAEIIADTGHVPAIDHPDLLNARMLSFMKDVDIA</sequence>
<proteinExistence type="predicted"/>
<dbReference type="Pfam" id="PF12697">
    <property type="entry name" value="Abhydrolase_6"/>
    <property type="match status" value="1"/>
</dbReference>
<accession>A0A5P2WBY5</accession>
<dbReference type="GO" id="GO:0016787">
    <property type="term" value="F:hydrolase activity"/>
    <property type="evidence" value="ECO:0007669"/>
    <property type="project" value="UniProtKB-KW"/>
</dbReference>
<gene>
    <name evidence="2" type="ORF">CP978_30740</name>
</gene>
<dbReference type="KEGG" id="snq:CP978_30740"/>
<dbReference type="Gene3D" id="3.40.50.1820">
    <property type="entry name" value="alpha/beta hydrolase"/>
    <property type="match status" value="1"/>
</dbReference>
<protein>
    <submittedName>
        <fullName evidence="2">Alpha/beta fold hydrolase</fullName>
    </submittedName>
</protein>
<dbReference type="EMBL" id="CP023747">
    <property type="protein sequence ID" value="QEV42341.1"/>
    <property type="molecule type" value="Genomic_DNA"/>
</dbReference>
<dbReference type="AlphaFoldDB" id="A0A5P2WBY5"/>
<dbReference type="OrthoDB" id="5513277at2"/>
<dbReference type="InterPro" id="IPR000073">
    <property type="entry name" value="AB_hydrolase_1"/>
</dbReference>
<dbReference type="Proteomes" id="UP000325763">
    <property type="component" value="Chromosome"/>
</dbReference>
<evidence type="ECO:0000313" key="2">
    <source>
        <dbReference type="EMBL" id="QEV42341.1"/>
    </source>
</evidence>
<dbReference type="PANTHER" id="PTHR43798">
    <property type="entry name" value="MONOACYLGLYCEROL LIPASE"/>
    <property type="match status" value="1"/>
</dbReference>